<accession>A0A8J3ZIH8</accession>
<dbReference type="AlphaFoldDB" id="A0A8J3ZIH8"/>
<comment type="caution">
    <text evidence="2">The sequence shown here is derived from an EMBL/GenBank/DDBJ whole genome shotgun (WGS) entry which is preliminary data.</text>
</comment>
<evidence type="ECO:0000313" key="3">
    <source>
        <dbReference type="Proteomes" id="UP000612585"/>
    </source>
</evidence>
<dbReference type="EMBL" id="BOPG01000127">
    <property type="protein sequence ID" value="GIJ64727.1"/>
    <property type="molecule type" value="Genomic_DNA"/>
</dbReference>
<gene>
    <name evidence="2" type="ORF">Vau01_122430</name>
</gene>
<protein>
    <submittedName>
        <fullName evidence="2">Uncharacterized protein</fullName>
    </submittedName>
</protein>
<organism evidence="2 3">
    <name type="scientific">Virgisporangium aurantiacum</name>
    <dbReference type="NCBI Taxonomy" id="175570"/>
    <lineage>
        <taxon>Bacteria</taxon>
        <taxon>Bacillati</taxon>
        <taxon>Actinomycetota</taxon>
        <taxon>Actinomycetes</taxon>
        <taxon>Micromonosporales</taxon>
        <taxon>Micromonosporaceae</taxon>
        <taxon>Virgisporangium</taxon>
    </lineage>
</organism>
<sequence length="125" mass="13369">MNAARTGVDDESTADEPFTSLIRKLTELGYTAADAVDGITGYAHPDGDGLLVTIDTARQDEARISRRNDDGDPTWMIRFTGDAPEQVQRAIVMLALRFGTGDQPAVPVADPDTVAAAPDNPTEPR</sequence>
<feature type="region of interest" description="Disordered" evidence="1">
    <location>
        <begin position="102"/>
        <end position="125"/>
    </location>
</feature>
<keyword evidence="3" id="KW-1185">Reference proteome</keyword>
<evidence type="ECO:0000256" key="1">
    <source>
        <dbReference type="SAM" id="MobiDB-lite"/>
    </source>
</evidence>
<dbReference type="Proteomes" id="UP000612585">
    <property type="component" value="Unassembled WGS sequence"/>
</dbReference>
<reference evidence="2" key="1">
    <citation type="submission" date="2021-01" db="EMBL/GenBank/DDBJ databases">
        <title>Whole genome shotgun sequence of Virgisporangium aurantiacum NBRC 16421.</title>
        <authorList>
            <person name="Komaki H."/>
            <person name="Tamura T."/>
        </authorList>
    </citation>
    <scope>NUCLEOTIDE SEQUENCE</scope>
    <source>
        <strain evidence="2">NBRC 16421</strain>
    </source>
</reference>
<evidence type="ECO:0000313" key="2">
    <source>
        <dbReference type="EMBL" id="GIJ64727.1"/>
    </source>
</evidence>
<feature type="compositionally biased region" description="Low complexity" evidence="1">
    <location>
        <begin position="104"/>
        <end position="125"/>
    </location>
</feature>
<proteinExistence type="predicted"/>
<name>A0A8J3ZIH8_9ACTN</name>